<dbReference type="RefSeq" id="WP_037274335.1">
    <property type="nucleotide sequence ID" value="NZ_QHKI01000079.1"/>
</dbReference>
<dbReference type="PANTHER" id="PTHR43283:SF3">
    <property type="entry name" value="BETA-LACTAMASE FAMILY PROTEIN (AFU_ORTHOLOGUE AFUA_5G07500)"/>
    <property type="match status" value="1"/>
</dbReference>
<evidence type="ECO:0000313" key="3">
    <source>
        <dbReference type="Proteomes" id="UP000287547"/>
    </source>
</evidence>
<evidence type="ECO:0000313" key="2">
    <source>
        <dbReference type="EMBL" id="RSM67791.1"/>
    </source>
</evidence>
<name>A0A428YJY4_KIBAR</name>
<dbReference type="InterPro" id="IPR012338">
    <property type="entry name" value="Beta-lactam/transpept-like"/>
</dbReference>
<dbReference type="Proteomes" id="UP000287547">
    <property type="component" value="Unassembled WGS sequence"/>
</dbReference>
<feature type="domain" description="Beta-lactamase-related" evidence="1">
    <location>
        <begin position="4"/>
        <end position="340"/>
    </location>
</feature>
<reference evidence="2 3" key="1">
    <citation type="submission" date="2018-05" db="EMBL/GenBank/DDBJ databases">
        <title>Evolution of GPA BGCs.</title>
        <authorList>
            <person name="Waglechner N."/>
            <person name="Wright G.D."/>
        </authorList>
    </citation>
    <scope>NUCLEOTIDE SEQUENCE [LARGE SCALE GENOMIC DNA]</scope>
    <source>
        <strain evidence="2 3">A82846</strain>
    </source>
</reference>
<proteinExistence type="predicted"/>
<keyword evidence="2" id="KW-0378">Hydrolase</keyword>
<dbReference type="Gene3D" id="3.40.710.10">
    <property type="entry name" value="DD-peptidase/beta-lactamase superfamily"/>
    <property type="match status" value="1"/>
</dbReference>
<protein>
    <submittedName>
        <fullName evidence="2">Serine hydrolase</fullName>
    </submittedName>
</protein>
<dbReference type="EMBL" id="QHKI01000079">
    <property type="protein sequence ID" value="RSM67791.1"/>
    <property type="molecule type" value="Genomic_DNA"/>
</dbReference>
<accession>A0A428YJY4</accession>
<comment type="caution">
    <text evidence="2">The sequence shown here is derived from an EMBL/GenBank/DDBJ whole genome shotgun (WGS) entry which is preliminary data.</text>
</comment>
<gene>
    <name evidence="2" type="ORF">DMH04_48040</name>
</gene>
<dbReference type="AlphaFoldDB" id="A0A428YJY4"/>
<dbReference type="SUPFAM" id="SSF56601">
    <property type="entry name" value="beta-lactamase/transpeptidase-like"/>
    <property type="match status" value="1"/>
</dbReference>
<dbReference type="GO" id="GO:0016787">
    <property type="term" value="F:hydrolase activity"/>
    <property type="evidence" value="ECO:0007669"/>
    <property type="project" value="UniProtKB-KW"/>
</dbReference>
<dbReference type="Pfam" id="PF00144">
    <property type="entry name" value="Beta-lactamase"/>
    <property type="match status" value="1"/>
</dbReference>
<dbReference type="PANTHER" id="PTHR43283">
    <property type="entry name" value="BETA-LACTAMASE-RELATED"/>
    <property type="match status" value="1"/>
</dbReference>
<dbReference type="InterPro" id="IPR001466">
    <property type="entry name" value="Beta-lactam-related"/>
</dbReference>
<organism evidence="2 3">
    <name type="scientific">Kibdelosporangium aridum</name>
    <dbReference type="NCBI Taxonomy" id="2030"/>
    <lineage>
        <taxon>Bacteria</taxon>
        <taxon>Bacillati</taxon>
        <taxon>Actinomycetota</taxon>
        <taxon>Actinomycetes</taxon>
        <taxon>Pseudonocardiales</taxon>
        <taxon>Pseudonocardiaceae</taxon>
        <taxon>Kibdelosporangium</taxon>
    </lineage>
</organism>
<dbReference type="OrthoDB" id="4281716at2"/>
<dbReference type="InterPro" id="IPR050789">
    <property type="entry name" value="Diverse_Enzym_Activities"/>
</dbReference>
<evidence type="ECO:0000259" key="1">
    <source>
        <dbReference type="Pfam" id="PF00144"/>
    </source>
</evidence>
<sequence>MDLKDYVDSGKLPGVVTLVAHGDDVDVRTFGPVERDTIFRIASITKPITAAAVMLLIQDGKLALDDSVSKWLPELADPKVVRTPDSPVDDVMPARRPLTVFDLLTSRAGYGFATPFERPAVEMFGDVMGWDGRDVQAPPPPDEWLARLAGIPMAAQPGEEFLYHAASDLQGVLISRVAGSFPDFLAERIFEPLGMVDTAFWVPPDKIDRLTSYYRGGLVLADPPDGQWSKPPAFPSGGGGLVSTADDWLKFGRALLGDTLLSGESRKLMTTDHLTAEQRERGELFLQGQGWGFGGSVDIAYRVAGNVLGRYGWVGGTGTSAYIVPSTGQVAILLTQLAVEDAESPQYIEEFWEYAAAGRTHEPWSPM</sequence>